<dbReference type="Pfam" id="PF11838">
    <property type="entry name" value="ERAP1_C"/>
    <property type="match status" value="1"/>
</dbReference>
<dbReference type="FunFam" id="1.10.390.10:FF:000006">
    <property type="entry name" value="Puromycin-sensitive aminopeptidase"/>
    <property type="match status" value="1"/>
</dbReference>
<dbReference type="InterPro" id="IPR027268">
    <property type="entry name" value="Peptidase_M4/M1_CTD_sf"/>
</dbReference>
<evidence type="ECO:0000256" key="1">
    <source>
        <dbReference type="ARBA" id="ARBA00000098"/>
    </source>
</evidence>
<dbReference type="GO" id="GO:0043171">
    <property type="term" value="P:peptide catabolic process"/>
    <property type="evidence" value="ECO:0007669"/>
    <property type="project" value="TreeGrafter"/>
</dbReference>
<dbReference type="GO" id="GO:0006508">
    <property type="term" value="P:proteolysis"/>
    <property type="evidence" value="ECO:0007669"/>
    <property type="project" value="UniProtKB-KW"/>
</dbReference>
<feature type="site" description="Transition state stabilizer" evidence="12">
    <location>
        <position position="420"/>
    </location>
</feature>
<feature type="active site" description="Proton acceptor" evidence="9">
    <location>
        <position position="336"/>
    </location>
</feature>
<dbReference type="GO" id="GO:0042277">
    <property type="term" value="F:peptide binding"/>
    <property type="evidence" value="ECO:0007669"/>
    <property type="project" value="TreeGrafter"/>
</dbReference>
<dbReference type="InterPro" id="IPR050344">
    <property type="entry name" value="Peptidase_M1_aminopeptidases"/>
</dbReference>
<comment type="cofactor">
    <cofactor evidence="11 13">
        <name>Zn(2+)</name>
        <dbReference type="ChEBI" id="CHEBI:29105"/>
    </cofactor>
    <text evidence="11 13">Binds 1 zinc ion per subunit.</text>
</comment>
<dbReference type="Proteomes" id="UP000198575">
    <property type="component" value="Unassembled WGS sequence"/>
</dbReference>
<proteinExistence type="inferred from homology"/>
<feature type="binding site" evidence="11">
    <location>
        <position position="335"/>
    </location>
    <ligand>
        <name>Zn(2+)</name>
        <dbReference type="ChEBI" id="CHEBI:29105"/>
        <note>catalytic</note>
    </ligand>
</feature>
<sequence>MRPIYVAVFTAVACLAIPAARATGSPLAVADGTAPTQLPRDVRPLHYEIEVEPHAQSLDFDGKVSITLEVLEPTDRITLNALDLKFSSASLHSTQQKRVYRDPKISVDAATQTASFTFPETLAAGSYRLTLAYTGTIGTQANGLFALDYVTAQGARRALYTQFENSDARKFLPGWDEPAYKATFDLAAVVPAAQTAVSNMPVAGREDLGDGRVRVRFATSPRMSTYLLFFGLGDFDRATATDEGVELGVITQKGLTAQAQFALESSAAVLSEYNDYFGVPYPLPKLDNIAAPGRSQFFGAMENWGAIFTFERGLLLDPAISTEADRQRIFGTAAHEIAHQWFGNLVTMQWWDDLWLNEGFATWMAARTTEKLHPGWKASLRRVESRERAMALDAVASTHPVVQHVATVEQASQAFDAITYSKGAAVIAMLEGYVGADAWREGVRRYMKAHAYANTRSDDLWREVEAAAGRPVLAIAHDFTLQPGVPMLDVTAVECKDGRSTVMLSQGEFSKDRPQKKALRWRVPVIARTLGGAPVRGMVEGGKGRLQLPGCAPVLLNAGQSGYYRTHYAPAQFTALRDRFSELAPVDQLGLMGDALALGLGGMQPVTDVLDLVSATPLDADGKVWERIADTLQEIDGYYRGDAERQARFRAHAIGRLAPKLRALGWDAKNGEDETVAILRTRLIEVLGDLDDADVIREARRRHGGRQADPALLPAALYKTVFDIVASHADEATWERLRAEARAEKRSMLRDGLYLQLATALDEGLARRALDLALTDEPGATNSAAMISAVSEHHPDLAFDFALAHREQVEPLIDTTSSSRYYPRLASGSLDPAMVGKLGTYAERYVAAGSRRATETAIADVRYRIGIREQRLAQIDAWLKKQQD</sequence>
<dbReference type="InterPro" id="IPR042097">
    <property type="entry name" value="Aminopeptidase_N-like_N_sf"/>
</dbReference>
<keyword evidence="19" id="KW-1185">Reference proteome</keyword>
<evidence type="ECO:0000256" key="5">
    <source>
        <dbReference type="ARBA" id="ARBA00022723"/>
    </source>
</evidence>
<accession>A0A1I4XF28</accession>
<dbReference type="Pfam" id="PF17900">
    <property type="entry name" value="Peptidase_M1_N"/>
    <property type="match status" value="1"/>
</dbReference>
<dbReference type="SUPFAM" id="SSF63737">
    <property type="entry name" value="Leukotriene A4 hydrolase N-terminal domain"/>
    <property type="match status" value="1"/>
</dbReference>
<dbReference type="GO" id="GO:0005615">
    <property type="term" value="C:extracellular space"/>
    <property type="evidence" value="ECO:0007669"/>
    <property type="project" value="TreeGrafter"/>
</dbReference>
<evidence type="ECO:0000256" key="12">
    <source>
        <dbReference type="PIRSR" id="PIRSR634016-4"/>
    </source>
</evidence>
<dbReference type="InterPro" id="IPR001930">
    <property type="entry name" value="Peptidase_M1"/>
</dbReference>
<dbReference type="CDD" id="cd09601">
    <property type="entry name" value="M1_APN-Q_like"/>
    <property type="match status" value="1"/>
</dbReference>
<evidence type="ECO:0000256" key="14">
    <source>
        <dbReference type="SAM" id="SignalP"/>
    </source>
</evidence>
<feature type="binding site" evidence="10">
    <location>
        <position position="820"/>
    </location>
    <ligand>
        <name>substrate</name>
    </ligand>
</feature>
<feature type="binding site" evidence="11">
    <location>
        <position position="339"/>
    </location>
    <ligand>
        <name>Zn(2+)</name>
        <dbReference type="ChEBI" id="CHEBI:29105"/>
        <note>catalytic</note>
    </ligand>
</feature>
<evidence type="ECO:0000256" key="13">
    <source>
        <dbReference type="RuleBase" id="RU364040"/>
    </source>
</evidence>
<evidence type="ECO:0000256" key="4">
    <source>
        <dbReference type="ARBA" id="ARBA00022670"/>
    </source>
</evidence>
<dbReference type="AlphaFoldDB" id="A0A1I4XF28"/>
<dbReference type="InterPro" id="IPR045357">
    <property type="entry name" value="Aminopeptidase_N-like_N"/>
</dbReference>
<dbReference type="PRINTS" id="PR00756">
    <property type="entry name" value="ALADIPTASE"/>
</dbReference>
<dbReference type="GO" id="GO:0070006">
    <property type="term" value="F:metalloaminopeptidase activity"/>
    <property type="evidence" value="ECO:0007669"/>
    <property type="project" value="TreeGrafter"/>
</dbReference>
<feature type="binding site" evidence="10">
    <location>
        <begin position="299"/>
        <end position="303"/>
    </location>
    <ligand>
        <name>substrate</name>
    </ligand>
</feature>
<keyword evidence="5 11" id="KW-0479">Metal-binding</keyword>
<dbReference type="Gene3D" id="1.25.50.20">
    <property type="match status" value="1"/>
</dbReference>
<feature type="signal peptide" evidence="14">
    <location>
        <begin position="1"/>
        <end position="22"/>
    </location>
</feature>
<evidence type="ECO:0000259" key="15">
    <source>
        <dbReference type="Pfam" id="PF01433"/>
    </source>
</evidence>
<dbReference type="GO" id="GO:0008270">
    <property type="term" value="F:zinc ion binding"/>
    <property type="evidence" value="ECO:0007669"/>
    <property type="project" value="UniProtKB-UniRule"/>
</dbReference>
<dbReference type="Gene3D" id="2.60.40.1730">
    <property type="entry name" value="tricorn interacting facor f3 domain"/>
    <property type="match status" value="1"/>
</dbReference>
<feature type="binding site" evidence="11">
    <location>
        <position position="358"/>
    </location>
    <ligand>
        <name>Zn(2+)</name>
        <dbReference type="ChEBI" id="CHEBI:29105"/>
        <note>catalytic</note>
    </ligand>
</feature>
<evidence type="ECO:0000256" key="9">
    <source>
        <dbReference type="PIRSR" id="PIRSR634016-1"/>
    </source>
</evidence>
<feature type="chain" id="PRO_5011664872" description="Aminopeptidase" evidence="14">
    <location>
        <begin position="23"/>
        <end position="884"/>
    </location>
</feature>
<evidence type="ECO:0000256" key="8">
    <source>
        <dbReference type="ARBA" id="ARBA00023049"/>
    </source>
</evidence>
<dbReference type="PANTHER" id="PTHR11533:SF174">
    <property type="entry name" value="PUROMYCIN-SENSITIVE AMINOPEPTIDASE-RELATED"/>
    <property type="match status" value="1"/>
</dbReference>
<keyword evidence="8 13" id="KW-0482">Metalloprotease</keyword>
<evidence type="ECO:0000259" key="16">
    <source>
        <dbReference type="Pfam" id="PF11838"/>
    </source>
</evidence>
<comment type="similarity">
    <text evidence="2 13">Belongs to the peptidase M1 family.</text>
</comment>
<dbReference type="OrthoDB" id="100605at2"/>
<dbReference type="InterPro" id="IPR024571">
    <property type="entry name" value="ERAP1-like_C_dom"/>
</dbReference>
<keyword evidence="3 13" id="KW-0031">Aminopeptidase</keyword>
<feature type="domain" description="Aminopeptidase N-like N-terminal" evidence="17">
    <location>
        <begin position="44"/>
        <end position="227"/>
    </location>
</feature>
<dbReference type="InterPro" id="IPR014782">
    <property type="entry name" value="Peptidase_M1_dom"/>
</dbReference>
<dbReference type="GO" id="GO:0016020">
    <property type="term" value="C:membrane"/>
    <property type="evidence" value="ECO:0007669"/>
    <property type="project" value="TreeGrafter"/>
</dbReference>
<protein>
    <recommendedName>
        <fullName evidence="13">Aminopeptidase</fullName>
        <ecNumber evidence="13">3.4.11.-</ecNumber>
    </recommendedName>
</protein>
<dbReference type="RefSeq" id="WP_092407103.1">
    <property type="nucleotide sequence ID" value="NZ_FOVF01000009.1"/>
</dbReference>
<evidence type="ECO:0000256" key="6">
    <source>
        <dbReference type="ARBA" id="ARBA00022801"/>
    </source>
</evidence>
<gene>
    <name evidence="18" type="ORF">SAMN05216289_109119</name>
</gene>
<comment type="catalytic activity">
    <reaction evidence="1">
        <text>Release of an N-terminal amino acid, Xaa-|-Yaa- from a peptide, amide or arylamide. Xaa is preferably Ala, but may be most amino acids including Pro (slow action). When a terminal hydrophobic residue is followed by a prolyl residue, the two may be released as an intact Xaa-Pro dipeptide.</text>
        <dbReference type="EC" id="3.4.11.2"/>
    </reaction>
</comment>
<dbReference type="GO" id="GO:0005737">
    <property type="term" value="C:cytoplasm"/>
    <property type="evidence" value="ECO:0007669"/>
    <property type="project" value="TreeGrafter"/>
</dbReference>
<evidence type="ECO:0000256" key="11">
    <source>
        <dbReference type="PIRSR" id="PIRSR634016-3"/>
    </source>
</evidence>
<evidence type="ECO:0000256" key="3">
    <source>
        <dbReference type="ARBA" id="ARBA00022438"/>
    </source>
</evidence>
<dbReference type="InterPro" id="IPR034016">
    <property type="entry name" value="M1_APN-typ"/>
</dbReference>
<dbReference type="Gene3D" id="1.10.390.10">
    <property type="entry name" value="Neutral Protease Domain 2"/>
    <property type="match status" value="1"/>
</dbReference>
<evidence type="ECO:0000256" key="10">
    <source>
        <dbReference type="PIRSR" id="PIRSR634016-2"/>
    </source>
</evidence>
<dbReference type="SUPFAM" id="SSF55486">
    <property type="entry name" value="Metalloproteases ('zincins'), catalytic domain"/>
    <property type="match status" value="1"/>
</dbReference>
<evidence type="ECO:0000256" key="2">
    <source>
        <dbReference type="ARBA" id="ARBA00010136"/>
    </source>
</evidence>
<keyword evidence="4 13" id="KW-0645">Protease</keyword>
<organism evidence="18 19">
    <name type="scientific">Dokdonella immobilis</name>
    <dbReference type="NCBI Taxonomy" id="578942"/>
    <lineage>
        <taxon>Bacteria</taxon>
        <taxon>Pseudomonadati</taxon>
        <taxon>Pseudomonadota</taxon>
        <taxon>Gammaproteobacteria</taxon>
        <taxon>Lysobacterales</taxon>
        <taxon>Rhodanobacteraceae</taxon>
        <taxon>Dokdonella</taxon>
    </lineage>
</organism>
<dbReference type="STRING" id="578942.SAMN05216289_109119"/>
<evidence type="ECO:0000256" key="7">
    <source>
        <dbReference type="ARBA" id="ARBA00022833"/>
    </source>
</evidence>
<evidence type="ECO:0000259" key="17">
    <source>
        <dbReference type="Pfam" id="PF17900"/>
    </source>
</evidence>
<dbReference type="EC" id="3.4.11.-" evidence="13"/>
<dbReference type="EMBL" id="FOVF01000009">
    <property type="protein sequence ID" value="SFN24531.1"/>
    <property type="molecule type" value="Genomic_DNA"/>
</dbReference>
<feature type="domain" description="ERAP1-like C-terminal" evidence="16">
    <location>
        <begin position="554"/>
        <end position="862"/>
    </location>
</feature>
<name>A0A1I4XF28_9GAMM</name>
<reference evidence="18 19" key="1">
    <citation type="submission" date="2016-10" db="EMBL/GenBank/DDBJ databases">
        <authorList>
            <person name="de Groot N.N."/>
        </authorList>
    </citation>
    <scope>NUCLEOTIDE SEQUENCE [LARGE SCALE GENOMIC DNA]</scope>
    <source>
        <strain evidence="18 19">CGMCC 1.7659</strain>
    </source>
</reference>
<dbReference type="PANTHER" id="PTHR11533">
    <property type="entry name" value="PROTEASE M1 ZINC METALLOPROTEASE"/>
    <property type="match status" value="1"/>
</dbReference>
<feature type="domain" description="Peptidase M1 membrane alanine aminopeptidase" evidence="15">
    <location>
        <begin position="261"/>
        <end position="477"/>
    </location>
</feature>
<evidence type="ECO:0000313" key="18">
    <source>
        <dbReference type="EMBL" id="SFN24531.1"/>
    </source>
</evidence>
<keyword evidence="14" id="KW-0732">Signal</keyword>
<dbReference type="GO" id="GO:0016285">
    <property type="term" value="F:alanyl aminopeptidase activity"/>
    <property type="evidence" value="ECO:0007669"/>
    <property type="project" value="UniProtKB-EC"/>
</dbReference>
<keyword evidence="7 11" id="KW-0862">Zinc</keyword>
<keyword evidence="6 13" id="KW-0378">Hydrolase</keyword>
<dbReference type="Pfam" id="PF01433">
    <property type="entry name" value="Peptidase_M1"/>
    <property type="match status" value="1"/>
</dbReference>
<evidence type="ECO:0000313" key="19">
    <source>
        <dbReference type="Proteomes" id="UP000198575"/>
    </source>
</evidence>
<feature type="binding site" evidence="10">
    <location>
        <position position="164"/>
    </location>
    <ligand>
        <name>substrate</name>
    </ligand>
</feature>